<feature type="region of interest" description="Disordered" evidence="1">
    <location>
        <begin position="426"/>
        <end position="451"/>
    </location>
</feature>
<name>A0A1D7QM08_9SPHI</name>
<evidence type="ECO:0000256" key="1">
    <source>
        <dbReference type="SAM" id="MobiDB-lite"/>
    </source>
</evidence>
<keyword evidence="2" id="KW-0472">Membrane</keyword>
<organism evidence="3 4">
    <name type="scientific">Pedobacter steynii</name>
    <dbReference type="NCBI Taxonomy" id="430522"/>
    <lineage>
        <taxon>Bacteria</taxon>
        <taxon>Pseudomonadati</taxon>
        <taxon>Bacteroidota</taxon>
        <taxon>Sphingobacteriia</taxon>
        <taxon>Sphingobacteriales</taxon>
        <taxon>Sphingobacteriaceae</taxon>
        <taxon>Pedobacter</taxon>
    </lineage>
</organism>
<dbReference type="RefSeq" id="WP_069381366.1">
    <property type="nucleotide sequence ID" value="NZ_CP017141.1"/>
</dbReference>
<proteinExistence type="predicted"/>
<feature type="transmembrane region" description="Helical" evidence="2">
    <location>
        <begin position="322"/>
        <end position="344"/>
    </location>
</feature>
<keyword evidence="2" id="KW-0812">Transmembrane</keyword>
<evidence type="ECO:0000256" key="2">
    <source>
        <dbReference type="SAM" id="Phobius"/>
    </source>
</evidence>
<dbReference type="OrthoDB" id="196672at2"/>
<feature type="transmembrane region" description="Helical" evidence="2">
    <location>
        <begin position="350"/>
        <end position="369"/>
    </location>
</feature>
<dbReference type="InterPro" id="IPR009836">
    <property type="entry name" value="GRDP-like"/>
</dbReference>
<accession>A0A1D7QM08</accession>
<dbReference type="EMBL" id="CP017141">
    <property type="protein sequence ID" value="AOM79704.1"/>
    <property type="molecule type" value="Genomic_DNA"/>
</dbReference>
<reference evidence="3 4" key="1">
    <citation type="submission" date="2016-08" db="EMBL/GenBank/DDBJ databases">
        <authorList>
            <person name="Seilhamer J.J."/>
        </authorList>
    </citation>
    <scope>NUCLEOTIDE SEQUENCE [LARGE SCALE GENOMIC DNA]</scope>
    <source>
        <strain evidence="3 4">DX4</strain>
    </source>
</reference>
<feature type="transmembrane region" description="Helical" evidence="2">
    <location>
        <begin position="178"/>
        <end position="198"/>
    </location>
</feature>
<evidence type="ECO:0008006" key="5">
    <source>
        <dbReference type="Google" id="ProtNLM"/>
    </source>
</evidence>
<dbReference type="AlphaFoldDB" id="A0A1D7QM08"/>
<feature type="transmembrane region" description="Helical" evidence="2">
    <location>
        <begin position="150"/>
        <end position="172"/>
    </location>
</feature>
<evidence type="ECO:0000313" key="3">
    <source>
        <dbReference type="EMBL" id="AOM79704.1"/>
    </source>
</evidence>
<dbReference type="Proteomes" id="UP000094313">
    <property type="component" value="Chromosome"/>
</dbReference>
<sequence>MNDKTLWETIELYDFDNPISEYGFFTRLQNENLWTTHFTEAAILEYKKFMYLAASTDLMVSPSEIIDLVWHQHLIFSTSYHHFCVILGKRIEHIPSTHNHNDFEKFLQAKERTSRAYVKIFGPQPEAIWAYPNMYAPLHLPKYQYHTFKLIYGSLLAIILFLIITYALIQVYPKINNPAFIIGYIILILTTGITLEIYNRKRFSTLLKSWPDNAFIFNLSPFELIYSSYENLSHVVHGVISHLIEEHVILISPDQKLSLNKEWNAKNVKEFIVIATLEAEGPVGYEKLLYILVLKPGFNATARVITSFNKYFRKSAYFVRQYMFNALILSSVLFLGLMRFATGIAKDKPIMLLIIIMIAYLIFMVYYLIRVKKMFPLKTLPEFYKNNTSSLQIDAGRWDWDYFLMGTAALAPVLIPLVQKQRENSADSGGCSTPGDGGSCGSSGCGGCGGD</sequence>
<protein>
    <recommendedName>
        <fullName evidence="5">TIGR04222 domain-containing protein</fullName>
    </recommendedName>
</protein>
<evidence type="ECO:0000313" key="4">
    <source>
        <dbReference type="Proteomes" id="UP000094313"/>
    </source>
</evidence>
<feature type="compositionally biased region" description="Gly residues" evidence="1">
    <location>
        <begin position="435"/>
        <end position="451"/>
    </location>
</feature>
<keyword evidence="4" id="KW-1185">Reference proteome</keyword>
<dbReference type="KEGG" id="psty:BFS30_22615"/>
<keyword evidence="2" id="KW-1133">Transmembrane helix</keyword>
<gene>
    <name evidence="3" type="ORF">BFS30_22615</name>
</gene>
<dbReference type="Pfam" id="PF07173">
    <property type="entry name" value="GRDP-like"/>
    <property type="match status" value="1"/>
</dbReference>